<proteinExistence type="predicted"/>
<dbReference type="Proteomes" id="UP000887116">
    <property type="component" value="Unassembled WGS sequence"/>
</dbReference>
<evidence type="ECO:0000313" key="2">
    <source>
        <dbReference type="Proteomes" id="UP000887116"/>
    </source>
</evidence>
<organism evidence="1 2">
    <name type="scientific">Trichonephila clavata</name>
    <name type="common">Joro spider</name>
    <name type="synonym">Nephila clavata</name>
    <dbReference type="NCBI Taxonomy" id="2740835"/>
    <lineage>
        <taxon>Eukaryota</taxon>
        <taxon>Metazoa</taxon>
        <taxon>Ecdysozoa</taxon>
        <taxon>Arthropoda</taxon>
        <taxon>Chelicerata</taxon>
        <taxon>Arachnida</taxon>
        <taxon>Araneae</taxon>
        <taxon>Araneomorphae</taxon>
        <taxon>Entelegynae</taxon>
        <taxon>Araneoidea</taxon>
        <taxon>Nephilidae</taxon>
        <taxon>Trichonephila</taxon>
    </lineage>
</organism>
<sequence length="25" mass="2986">EAASHRKLKKKFTILFGFLCFHIHI</sequence>
<name>A0A8X6I2F7_TRICU</name>
<evidence type="ECO:0000313" key="1">
    <source>
        <dbReference type="EMBL" id="GFR33005.1"/>
    </source>
</evidence>
<reference evidence="1" key="1">
    <citation type="submission" date="2020-07" db="EMBL/GenBank/DDBJ databases">
        <title>Multicomponent nature underlies the extraordinary mechanical properties of spider dragline silk.</title>
        <authorList>
            <person name="Kono N."/>
            <person name="Nakamura H."/>
            <person name="Mori M."/>
            <person name="Yoshida Y."/>
            <person name="Ohtoshi R."/>
            <person name="Malay A.D."/>
            <person name="Moran D.A.P."/>
            <person name="Tomita M."/>
            <person name="Numata K."/>
            <person name="Arakawa K."/>
        </authorList>
    </citation>
    <scope>NUCLEOTIDE SEQUENCE</scope>
</reference>
<accession>A0A8X6I2F7</accession>
<comment type="caution">
    <text evidence="1">The sequence shown here is derived from an EMBL/GenBank/DDBJ whole genome shotgun (WGS) entry which is preliminary data.</text>
</comment>
<dbReference type="AlphaFoldDB" id="A0A8X6I2F7"/>
<gene>
    <name evidence="1" type="ORF">TNCT_194411</name>
</gene>
<dbReference type="EMBL" id="BMAO01039683">
    <property type="protein sequence ID" value="GFR33005.1"/>
    <property type="molecule type" value="Genomic_DNA"/>
</dbReference>
<keyword evidence="2" id="KW-1185">Reference proteome</keyword>
<protein>
    <submittedName>
        <fullName evidence="1">Uncharacterized protein</fullName>
    </submittedName>
</protein>
<feature type="non-terminal residue" evidence="1">
    <location>
        <position position="1"/>
    </location>
</feature>